<protein>
    <submittedName>
        <fullName evidence="1">Uncharacterized protein</fullName>
    </submittedName>
</protein>
<proteinExistence type="predicted"/>
<organism evidence="1 2">
    <name type="scientific">Prevotella denticola</name>
    <dbReference type="NCBI Taxonomy" id="28129"/>
    <lineage>
        <taxon>Bacteria</taxon>
        <taxon>Pseudomonadati</taxon>
        <taxon>Bacteroidota</taxon>
        <taxon>Bacteroidia</taxon>
        <taxon>Bacteroidales</taxon>
        <taxon>Prevotellaceae</taxon>
        <taxon>Prevotella</taxon>
    </lineage>
</organism>
<dbReference type="AlphaFoldDB" id="A0A379EEL1"/>
<dbReference type="Proteomes" id="UP000255469">
    <property type="component" value="Unassembled WGS sequence"/>
</dbReference>
<gene>
    <name evidence="1" type="ORF">NCTC13067_02396</name>
</gene>
<reference evidence="1 2" key="1">
    <citation type="submission" date="2018-06" db="EMBL/GenBank/DDBJ databases">
        <authorList>
            <consortium name="Pathogen Informatics"/>
            <person name="Doyle S."/>
        </authorList>
    </citation>
    <scope>NUCLEOTIDE SEQUENCE [LARGE SCALE GENOMIC DNA]</scope>
    <source>
        <strain evidence="1 2">NCTC13067</strain>
    </source>
</reference>
<accession>A0A379EEL1</accession>
<dbReference type="EMBL" id="UGTM01000002">
    <property type="protein sequence ID" value="SUB94523.1"/>
    <property type="molecule type" value="Genomic_DNA"/>
</dbReference>
<evidence type="ECO:0000313" key="1">
    <source>
        <dbReference type="EMBL" id="SUB94523.1"/>
    </source>
</evidence>
<name>A0A379EEL1_9BACT</name>
<sequence>MFRFIYYLYICSGHKSARPKSSRPGLRRRVKNLTWPVKKRSIMDSDHSLICTLINIRIRQ</sequence>
<evidence type="ECO:0000313" key="2">
    <source>
        <dbReference type="Proteomes" id="UP000255469"/>
    </source>
</evidence>